<evidence type="ECO:0000313" key="1">
    <source>
        <dbReference type="EMBL" id="TFY82664.1"/>
    </source>
</evidence>
<keyword evidence="2" id="KW-1185">Reference proteome</keyword>
<name>A0A4Z0A8R3_9AGAM</name>
<evidence type="ECO:0000313" key="2">
    <source>
        <dbReference type="Proteomes" id="UP000298061"/>
    </source>
</evidence>
<dbReference type="AlphaFoldDB" id="A0A4Z0A8R3"/>
<comment type="caution">
    <text evidence="1">The sequence shown here is derived from an EMBL/GenBank/DDBJ whole genome shotgun (WGS) entry which is preliminary data.</text>
</comment>
<dbReference type="Proteomes" id="UP000298061">
    <property type="component" value="Unassembled WGS sequence"/>
</dbReference>
<accession>A0A4Z0A8R3</accession>
<dbReference type="EMBL" id="SFCI01000089">
    <property type="protein sequence ID" value="TFY82664.1"/>
    <property type="molecule type" value="Genomic_DNA"/>
</dbReference>
<proteinExistence type="predicted"/>
<gene>
    <name evidence="1" type="ORF">EWM64_g1352</name>
</gene>
<organism evidence="1 2">
    <name type="scientific">Hericium alpestre</name>
    <dbReference type="NCBI Taxonomy" id="135208"/>
    <lineage>
        <taxon>Eukaryota</taxon>
        <taxon>Fungi</taxon>
        <taxon>Dikarya</taxon>
        <taxon>Basidiomycota</taxon>
        <taxon>Agaricomycotina</taxon>
        <taxon>Agaricomycetes</taxon>
        <taxon>Russulales</taxon>
        <taxon>Hericiaceae</taxon>
        <taxon>Hericium</taxon>
    </lineage>
</organism>
<protein>
    <submittedName>
        <fullName evidence="1">Uncharacterized protein</fullName>
    </submittedName>
</protein>
<reference evidence="1 2" key="1">
    <citation type="submission" date="2019-02" db="EMBL/GenBank/DDBJ databases">
        <title>Genome sequencing of the rare red list fungi Hericium alpestre (H. flagellum).</title>
        <authorList>
            <person name="Buettner E."/>
            <person name="Kellner H."/>
        </authorList>
    </citation>
    <scope>NUCLEOTIDE SEQUENCE [LARGE SCALE GENOMIC DNA]</scope>
    <source>
        <strain evidence="1 2">DSM 108284</strain>
    </source>
</reference>
<sequence>MSRSVEKKMEFKSLLATDTNSDNISGPTDDRQTSTLPIPVELLHKIALVYLADAFWSLIIEPGLDKEWDPLSALLHTSFRFREVTTDILSHIVGPAFVDPGAGNRVKYHEVLVEVKRLKTLAESGDPRQLSDPELTEFATALLPLVSADAPILWRAGDFAINSLQFRLYEVDQNWASVCDATDYITAKIFPWTLRNGVLSSMRIPTPVFRAILKPIQEHFASSQYLVGRISTLRAVCDTMQRSMPILSRVPAELVLEQQHLVDQIMQWMRSMEKNMAERIKLGENAVNVQVLRIPDNILEEIKLYKVLLYSQMPQDRPDDDPFRRLCTCVQELLFCYLQDDQKETLMLRLRLEKHESGQI</sequence>